<organism evidence="1 2">
    <name type="scientific">Moniliophthora roreri (strain MCA 2997)</name>
    <name type="common">Cocoa frosty pod rot fungus</name>
    <name type="synonym">Crinipellis roreri</name>
    <dbReference type="NCBI Taxonomy" id="1381753"/>
    <lineage>
        <taxon>Eukaryota</taxon>
        <taxon>Fungi</taxon>
        <taxon>Dikarya</taxon>
        <taxon>Basidiomycota</taxon>
        <taxon>Agaricomycotina</taxon>
        <taxon>Agaricomycetes</taxon>
        <taxon>Agaricomycetidae</taxon>
        <taxon>Agaricales</taxon>
        <taxon>Marasmiineae</taxon>
        <taxon>Marasmiaceae</taxon>
        <taxon>Moniliophthora</taxon>
    </lineage>
</organism>
<dbReference type="AlphaFoldDB" id="V2WZ60"/>
<feature type="non-terminal residue" evidence="1">
    <location>
        <position position="1"/>
    </location>
</feature>
<comment type="caution">
    <text evidence="1">The sequence shown here is derived from an EMBL/GenBank/DDBJ whole genome shotgun (WGS) entry which is preliminary data.</text>
</comment>
<evidence type="ECO:0000313" key="1">
    <source>
        <dbReference type="EMBL" id="ESK85821.1"/>
    </source>
</evidence>
<protein>
    <submittedName>
        <fullName evidence="1">Uncharacterized protein</fullName>
    </submittedName>
</protein>
<accession>V2WZ60</accession>
<keyword evidence="2" id="KW-1185">Reference proteome</keyword>
<evidence type="ECO:0000313" key="2">
    <source>
        <dbReference type="Proteomes" id="UP000017559"/>
    </source>
</evidence>
<name>V2WZ60_MONRO</name>
<dbReference type="HOGENOM" id="CLU_2948152_0_0_1"/>
<proteinExistence type="predicted"/>
<dbReference type="EMBL" id="AWSO01001014">
    <property type="protein sequence ID" value="ESK85821.1"/>
    <property type="molecule type" value="Genomic_DNA"/>
</dbReference>
<reference evidence="1 2" key="1">
    <citation type="journal article" date="2014" name="BMC Genomics">
        <title>Genome and secretome analysis of the hemibiotrophic fungal pathogen, Moniliophthora roreri, which causes frosty pod rot disease of cacao: mechanisms of the biotrophic and necrotrophic phases.</title>
        <authorList>
            <person name="Meinhardt L.W."/>
            <person name="Costa G.G.L."/>
            <person name="Thomazella D.P.T."/>
            <person name="Teixeira P.J.P.L."/>
            <person name="Carazzolle M.F."/>
            <person name="Schuster S.C."/>
            <person name="Carlson J.E."/>
            <person name="Guiltinan M.J."/>
            <person name="Mieczkowski P."/>
            <person name="Farmer A."/>
            <person name="Ramaraj T."/>
            <person name="Crozier J."/>
            <person name="Davis R.E."/>
            <person name="Shao J."/>
            <person name="Melnick R.L."/>
            <person name="Pereira G.A.G."/>
            <person name="Bailey B.A."/>
        </authorList>
    </citation>
    <scope>NUCLEOTIDE SEQUENCE [LARGE SCALE GENOMIC DNA]</scope>
    <source>
        <strain evidence="1 2">MCA 2997</strain>
    </source>
</reference>
<dbReference type="OrthoDB" id="2669721at2759"/>
<dbReference type="Proteomes" id="UP000017559">
    <property type="component" value="Unassembled WGS sequence"/>
</dbReference>
<sequence>ILIEDVPNYAEVQYFFLVEKKGMQYTLVAMKMYSEPNNAILKDSVQTLGPVWQHHIATWT</sequence>
<gene>
    <name evidence="1" type="ORF">Moror_2393</name>
</gene>
<dbReference type="KEGG" id="mrr:Moror_2393"/>